<feature type="transmembrane region" description="Helical" evidence="7">
    <location>
        <begin position="174"/>
        <end position="197"/>
    </location>
</feature>
<evidence type="ECO:0000256" key="5">
    <source>
        <dbReference type="ARBA" id="ARBA00022989"/>
    </source>
</evidence>
<comment type="subcellular location">
    <subcellularLocation>
        <location evidence="1">Cell membrane</location>
        <topology evidence="1">Multi-pass membrane protein</topology>
    </subcellularLocation>
</comment>
<feature type="transmembrane region" description="Helical" evidence="7">
    <location>
        <begin position="140"/>
        <end position="159"/>
    </location>
</feature>
<feature type="transmembrane region" description="Helical" evidence="7">
    <location>
        <begin position="302"/>
        <end position="321"/>
    </location>
</feature>
<evidence type="ECO:0000256" key="6">
    <source>
        <dbReference type="ARBA" id="ARBA00023136"/>
    </source>
</evidence>
<dbReference type="PANTHER" id="PTHR34856">
    <property type="entry name" value="PROTEIN NRFD"/>
    <property type="match status" value="1"/>
</dbReference>
<dbReference type="GO" id="GO:0005886">
    <property type="term" value="C:plasma membrane"/>
    <property type="evidence" value="ECO:0007669"/>
    <property type="project" value="UniProtKB-SubCell"/>
</dbReference>
<dbReference type="RefSeq" id="WP_369610496.1">
    <property type="nucleotide sequence ID" value="NZ_AP031322.1"/>
</dbReference>
<evidence type="ECO:0000256" key="7">
    <source>
        <dbReference type="SAM" id="Phobius"/>
    </source>
</evidence>
<keyword evidence="4 7" id="KW-0812">Transmembrane</keyword>
<feature type="transmembrane region" description="Helical" evidence="7">
    <location>
        <begin position="65"/>
        <end position="84"/>
    </location>
</feature>
<feature type="transmembrane region" description="Helical" evidence="7">
    <location>
        <begin position="209"/>
        <end position="236"/>
    </location>
</feature>
<dbReference type="Gene3D" id="1.20.1630.10">
    <property type="entry name" value="Formate dehydrogenase/DMSO reductase domain"/>
    <property type="match status" value="1"/>
</dbReference>
<feature type="transmembrane region" description="Helical" evidence="7">
    <location>
        <begin position="256"/>
        <end position="281"/>
    </location>
</feature>
<dbReference type="AlphaFoldDB" id="A0AAT9GNK3"/>
<evidence type="ECO:0000256" key="2">
    <source>
        <dbReference type="ARBA" id="ARBA00008929"/>
    </source>
</evidence>
<sequence>MGLFTAPAPPPYGIQAPIQQINEYPLWGTEVALALYFTEVAGMLMAIIGALELTGKYPSMAKKGAPTVFVATILAFAFFAYDLGRPLAATSSPIEALINFSHSWMARGIIFVSGLLLFSLLYTFSVFLKLPQGIARKARIIFAVLGMLFGIFTTTYSGFEFAATTGIPFWNNGALPLLFLAGGVFVGAGIGYVLAFVTKGDEGIVARRLMAKLIAYSGIAELASWFLFLATVNFIYVFDEVAYDYLLSQTTFYLDLTLSVLSVLIAGGGSLVASPMLRIMFRQPPNEASKAIGEIKPTDLPTAVKYAVLVAAIFAIIAAYLTRADILFAGQYAYQVAPMTPFQIVSNQPIPIGSFGWRG</sequence>
<accession>A0AAT9GNK3</accession>
<name>A0AAT9GNK3_9CREN</name>
<proteinExistence type="inferred from homology"/>
<evidence type="ECO:0000256" key="3">
    <source>
        <dbReference type="ARBA" id="ARBA00022475"/>
    </source>
</evidence>
<organism evidence="8">
    <name type="scientific">Sulfurisphaera javensis</name>
    <dbReference type="NCBI Taxonomy" id="2049879"/>
    <lineage>
        <taxon>Archaea</taxon>
        <taxon>Thermoproteota</taxon>
        <taxon>Thermoprotei</taxon>
        <taxon>Sulfolobales</taxon>
        <taxon>Sulfolobaceae</taxon>
        <taxon>Sulfurisphaera</taxon>
    </lineage>
</organism>
<comment type="similarity">
    <text evidence="2">Belongs to the NrfD family.</text>
</comment>
<feature type="transmembrane region" description="Helical" evidence="7">
    <location>
        <begin position="33"/>
        <end position="53"/>
    </location>
</feature>
<keyword evidence="3" id="KW-1003">Cell membrane</keyword>
<reference evidence="8" key="1">
    <citation type="submission" date="2024-03" db="EMBL/GenBank/DDBJ databases">
        <title>Complete genome sequence of Sulfurisphaera javensis strain KD-1.</title>
        <authorList>
            <person name="Sakai H."/>
            <person name="Nur N."/>
            <person name="Suwanto A."/>
            <person name="Kurosawa N."/>
        </authorList>
    </citation>
    <scope>NUCLEOTIDE SEQUENCE</scope>
    <source>
        <strain evidence="8">KD-1</strain>
    </source>
</reference>
<keyword evidence="5 7" id="KW-1133">Transmembrane helix</keyword>
<gene>
    <name evidence="8" type="ORF">SJAV_02040</name>
</gene>
<dbReference type="InterPro" id="IPR052049">
    <property type="entry name" value="Electron_transfer_protein"/>
</dbReference>
<evidence type="ECO:0000256" key="1">
    <source>
        <dbReference type="ARBA" id="ARBA00004651"/>
    </source>
</evidence>
<dbReference type="InterPro" id="IPR005614">
    <property type="entry name" value="NrfD-like"/>
</dbReference>
<dbReference type="GeneID" id="92353134"/>
<evidence type="ECO:0000313" key="8">
    <source>
        <dbReference type="EMBL" id="BFH72260.1"/>
    </source>
</evidence>
<keyword evidence="6 7" id="KW-0472">Membrane</keyword>
<dbReference type="PANTHER" id="PTHR34856:SF2">
    <property type="entry name" value="PROTEIN NRFD"/>
    <property type="match status" value="1"/>
</dbReference>
<dbReference type="Pfam" id="PF03916">
    <property type="entry name" value="NrfD"/>
    <property type="match status" value="1"/>
</dbReference>
<dbReference type="EMBL" id="AP031322">
    <property type="protein sequence ID" value="BFH72260.1"/>
    <property type="molecule type" value="Genomic_DNA"/>
</dbReference>
<protein>
    <submittedName>
        <fullName evidence="8">Dimethyl sulfoxide reductase anchor subunit</fullName>
    </submittedName>
</protein>
<dbReference type="KEGG" id="sjv:SJAV_02040"/>
<feature type="transmembrane region" description="Helical" evidence="7">
    <location>
        <begin position="104"/>
        <end position="128"/>
    </location>
</feature>
<evidence type="ECO:0000256" key="4">
    <source>
        <dbReference type="ARBA" id="ARBA00022692"/>
    </source>
</evidence>